<evidence type="ECO:0000313" key="2">
    <source>
        <dbReference type="Proteomes" id="UP000076925"/>
    </source>
</evidence>
<dbReference type="EMBL" id="ANNX02000026">
    <property type="protein sequence ID" value="KYC40803.1"/>
    <property type="molecule type" value="Genomic_DNA"/>
</dbReference>
<accession>A0A139X844</accession>
<proteinExistence type="predicted"/>
<protein>
    <submittedName>
        <fullName evidence="1">Uncharacterized protein</fullName>
    </submittedName>
</protein>
<organism evidence="1 2">
    <name type="scientific">Scytonema hofmannii PCC 7110</name>
    <dbReference type="NCBI Taxonomy" id="128403"/>
    <lineage>
        <taxon>Bacteria</taxon>
        <taxon>Bacillati</taxon>
        <taxon>Cyanobacteriota</taxon>
        <taxon>Cyanophyceae</taxon>
        <taxon>Nostocales</taxon>
        <taxon>Scytonemataceae</taxon>
        <taxon>Scytonema</taxon>
    </lineage>
</organism>
<dbReference type="AlphaFoldDB" id="A0A139X844"/>
<gene>
    <name evidence="1" type="ORF">WA1_24575</name>
</gene>
<dbReference type="RefSeq" id="WP_017739888.1">
    <property type="nucleotide sequence ID" value="NZ_KQ976354.1"/>
</dbReference>
<dbReference type="STRING" id="128403.WA1_24575"/>
<reference evidence="1 2" key="1">
    <citation type="journal article" date="2013" name="Genome Biol. Evol.">
        <title>Genomes of Stigonematalean cyanobacteria (subsection V) and the evolution of oxygenic photosynthesis from prokaryotes to plastids.</title>
        <authorList>
            <person name="Dagan T."/>
            <person name="Roettger M."/>
            <person name="Stucken K."/>
            <person name="Landan G."/>
            <person name="Koch R."/>
            <person name="Major P."/>
            <person name="Gould S.B."/>
            <person name="Goremykin V.V."/>
            <person name="Rippka R."/>
            <person name="Tandeau de Marsac N."/>
            <person name="Gugger M."/>
            <person name="Lockhart P.J."/>
            <person name="Allen J.F."/>
            <person name="Brune I."/>
            <person name="Maus I."/>
            <person name="Puhler A."/>
            <person name="Martin W.F."/>
        </authorList>
    </citation>
    <scope>NUCLEOTIDE SEQUENCE [LARGE SCALE GENOMIC DNA]</scope>
    <source>
        <strain evidence="1 2">PCC 7110</strain>
    </source>
</reference>
<evidence type="ECO:0000313" key="1">
    <source>
        <dbReference type="EMBL" id="KYC40803.1"/>
    </source>
</evidence>
<dbReference type="Proteomes" id="UP000076925">
    <property type="component" value="Unassembled WGS sequence"/>
</dbReference>
<keyword evidence="2" id="KW-1185">Reference proteome</keyword>
<name>A0A139X844_9CYAN</name>
<comment type="caution">
    <text evidence="1">The sequence shown here is derived from an EMBL/GenBank/DDBJ whole genome shotgun (WGS) entry which is preliminary data.</text>
</comment>
<sequence>MTNNKNEFWQKNNFRLELWANNYDSSIDIEELALSESEVDPTVETADWTKFSRVRSPSGGFAASQPKLPERLIFIDGRRRIVERSPSPPH</sequence>